<reference evidence="3 4" key="1">
    <citation type="submission" date="2023-07" db="EMBL/GenBank/DDBJ databases">
        <title>The novel representative of Negativicutes class, Anaeroselena agilis gen. nov. sp. nov.</title>
        <authorList>
            <person name="Prokofeva M.I."/>
            <person name="Elcheninov A.G."/>
            <person name="Klyukina A."/>
            <person name="Kublanov I.V."/>
            <person name="Frolov E.N."/>
            <person name="Podosokorskaya O.A."/>
        </authorList>
    </citation>
    <scope>NUCLEOTIDE SEQUENCE [LARGE SCALE GENOMIC DNA]</scope>
    <source>
        <strain evidence="3 4">4137-cl</strain>
    </source>
</reference>
<dbReference type="PANTHER" id="PTHR30160:SF1">
    <property type="entry name" value="LIPOPOLYSACCHARIDE 1,2-N-ACETYLGLUCOSAMINETRANSFERASE-RELATED"/>
    <property type="match status" value="1"/>
</dbReference>
<dbReference type="InterPro" id="IPR051199">
    <property type="entry name" value="LPS_LOS_Heptosyltrfase"/>
</dbReference>
<protein>
    <submittedName>
        <fullName evidence="3">Glycosyltransferase family 9 protein</fullName>
        <ecNumber evidence="3">2.4.-.-</ecNumber>
    </submittedName>
</protein>
<name>A0ABU3P440_9FIRM</name>
<keyword evidence="2 3" id="KW-0808">Transferase</keyword>
<evidence type="ECO:0000256" key="2">
    <source>
        <dbReference type="ARBA" id="ARBA00022679"/>
    </source>
</evidence>
<dbReference type="Proteomes" id="UP001254848">
    <property type="component" value="Unassembled WGS sequence"/>
</dbReference>
<dbReference type="PANTHER" id="PTHR30160">
    <property type="entry name" value="TETRAACYLDISACCHARIDE 4'-KINASE-RELATED"/>
    <property type="match status" value="1"/>
</dbReference>
<dbReference type="Pfam" id="PF01075">
    <property type="entry name" value="Glyco_transf_9"/>
    <property type="match status" value="1"/>
</dbReference>
<sequence>MVPRADRTYTNILIVKLSAIGDVVHALPVAYALKQCFPAARITWVVEKPAYDLLANNPCIDEIIVFDKPKLKKVSGIFTYAPGFVRLLRSRRFDLALDLQALFKSGAIAYMSGAPERYVYCNTRELSDKLSRRICGPHQDGHVVERYLDVVRALGCEVKQVVFPIHITDGERQAAAKAAKEAGLDLDSPYVLLSPGANWPNKRWPTACFAALADKLRQGGLVSVVSGGPGDAALAAEIAAAAATPPVDLTGKTSLKQLTHIIKHARAFVGGDTGPMHLAAALATPVVALHGPTDTIRNGPYGSGHKALVTAHSCAGCWRRACPKGLDCLAGITVEAVHDALNTILG</sequence>
<keyword evidence="1 3" id="KW-0328">Glycosyltransferase</keyword>
<evidence type="ECO:0000256" key="1">
    <source>
        <dbReference type="ARBA" id="ARBA00022676"/>
    </source>
</evidence>
<dbReference type="EC" id="2.4.-.-" evidence="3"/>
<dbReference type="RefSeq" id="WP_413782263.1">
    <property type="nucleotide sequence ID" value="NZ_JAUOZS010000001.1"/>
</dbReference>
<keyword evidence="4" id="KW-1185">Reference proteome</keyword>
<evidence type="ECO:0000313" key="3">
    <source>
        <dbReference type="EMBL" id="MDT8903819.1"/>
    </source>
</evidence>
<comment type="caution">
    <text evidence="3">The sequence shown here is derived from an EMBL/GenBank/DDBJ whole genome shotgun (WGS) entry which is preliminary data.</text>
</comment>
<dbReference type="GO" id="GO:0016757">
    <property type="term" value="F:glycosyltransferase activity"/>
    <property type="evidence" value="ECO:0007669"/>
    <property type="project" value="UniProtKB-KW"/>
</dbReference>
<dbReference type="Gene3D" id="3.40.50.2000">
    <property type="entry name" value="Glycogen Phosphorylase B"/>
    <property type="match status" value="2"/>
</dbReference>
<gene>
    <name evidence="3" type="ORF">Q4T40_21525</name>
</gene>
<dbReference type="InterPro" id="IPR002201">
    <property type="entry name" value="Glyco_trans_9"/>
</dbReference>
<accession>A0ABU3P440</accession>
<evidence type="ECO:0000313" key="4">
    <source>
        <dbReference type="Proteomes" id="UP001254848"/>
    </source>
</evidence>
<dbReference type="CDD" id="cd03789">
    <property type="entry name" value="GT9_LPS_heptosyltransferase"/>
    <property type="match status" value="1"/>
</dbReference>
<proteinExistence type="predicted"/>
<dbReference type="SUPFAM" id="SSF53756">
    <property type="entry name" value="UDP-Glycosyltransferase/glycogen phosphorylase"/>
    <property type="match status" value="1"/>
</dbReference>
<organism evidence="3 4">
    <name type="scientific">Anaeroselena agilis</name>
    <dbReference type="NCBI Taxonomy" id="3063788"/>
    <lineage>
        <taxon>Bacteria</taxon>
        <taxon>Bacillati</taxon>
        <taxon>Bacillota</taxon>
        <taxon>Negativicutes</taxon>
        <taxon>Acetonemataceae</taxon>
        <taxon>Anaeroselena</taxon>
    </lineage>
</organism>
<dbReference type="EMBL" id="JAUOZS010000001">
    <property type="protein sequence ID" value="MDT8903819.1"/>
    <property type="molecule type" value="Genomic_DNA"/>
</dbReference>